<accession>A0A5B7EZI8</accession>
<comment type="caution">
    <text evidence="2">The sequence shown here is derived from an EMBL/GenBank/DDBJ whole genome shotgun (WGS) entry which is preliminary data.</text>
</comment>
<sequence>MDVRHVVGRFAVVITTTTTTTTIIIIIIIIIRTVSDPSCVLAIFQNPGVLESKHFYPLAFGDSWIN</sequence>
<name>A0A5B7EZI8_PORTR</name>
<organism evidence="2 3">
    <name type="scientific">Portunus trituberculatus</name>
    <name type="common">Swimming crab</name>
    <name type="synonym">Neptunus trituberculatus</name>
    <dbReference type="NCBI Taxonomy" id="210409"/>
    <lineage>
        <taxon>Eukaryota</taxon>
        <taxon>Metazoa</taxon>
        <taxon>Ecdysozoa</taxon>
        <taxon>Arthropoda</taxon>
        <taxon>Crustacea</taxon>
        <taxon>Multicrustacea</taxon>
        <taxon>Malacostraca</taxon>
        <taxon>Eumalacostraca</taxon>
        <taxon>Eucarida</taxon>
        <taxon>Decapoda</taxon>
        <taxon>Pleocyemata</taxon>
        <taxon>Brachyura</taxon>
        <taxon>Eubrachyura</taxon>
        <taxon>Portunoidea</taxon>
        <taxon>Portunidae</taxon>
        <taxon>Portuninae</taxon>
        <taxon>Portunus</taxon>
    </lineage>
</organism>
<keyword evidence="3" id="KW-1185">Reference proteome</keyword>
<evidence type="ECO:0000313" key="3">
    <source>
        <dbReference type="Proteomes" id="UP000324222"/>
    </source>
</evidence>
<reference evidence="2 3" key="1">
    <citation type="submission" date="2019-05" db="EMBL/GenBank/DDBJ databases">
        <title>Another draft genome of Portunus trituberculatus and its Hox gene families provides insights of decapod evolution.</title>
        <authorList>
            <person name="Jeong J.-H."/>
            <person name="Song I."/>
            <person name="Kim S."/>
            <person name="Choi T."/>
            <person name="Kim D."/>
            <person name="Ryu S."/>
            <person name="Kim W."/>
        </authorList>
    </citation>
    <scope>NUCLEOTIDE SEQUENCE [LARGE SCALE GENOMIC DNA]</scope>
    <source>
        <tissue evidence="2">Muscle</tissue>
    </source>
</reference>
<evidence type="ECO:0000313" key="2">
    <source>
        <dbReference type="EMBL" id="MPC38428.1"/>
    </source>
</evidence>
<dbReference type="Proteomes" id="UP000324222">
    <property type="component" value="Unassembled WGS sequence"/>
</dbReference>
<gene>
    <name evidence="2" type="ORF">E2C01_031935</name>
</gene>
<proteinExistence type="predicted"/>
<dbReference type="EMBL" id="VSRR010004062">
    <property type="protein sequence ID" value="MPC38428.1"/>
    <property type="molecule type" value="Genomic_DNA"/>
</dbReference>
<feature type="transmembrane region" description="Helical" evidence="1">
    <location>
        <begin position="6"/>
        <end position="31"/>
    </location>
</feature>
<dbReference type="AlphaFoldDB" id="A0A5B7EZI8"/>
<keyword evidence="1" id="KW-0472">Membrane</keyword>
<keyword evidence="1" id="KW-1133">Transmembrane helix</keyword>
<evidence type="ECO:0000256" key="1">
    <source>
        <dbReference type="SAM" id="Phobius"/>
    </source>
</evidence>
<keyword evidence="1" id="KW-0812">Transmembrane</keyword>
<protein>
    <submittedName>
        <fullName evidence="2">Uncharacterized protein</fullName>
    </submittedName>
</protein>